<proteinExistence type="predicted"/>
<sequence length="118" mass="13494">MSCNQLELDNDCRSHSLPSGVWADALIHLEVTNRMPYNSLLAWYRRALSCCPYSVRLWCQLADCQLRHGAPWPAVRDTLDAALNSGLHSESDLALLDAKLRFCAAVYFYRNLLETKRH</sequence>
<dbReference type="InterPro" id="IPR011990">
    <property type="entry name" value="TPR-like_helical_dom_sf"/>
</dbReference>
<gene>
    <name evidence="1" type="ORF">BOX15_Mlig013092g1</name>
</gene>
<evidence type="ECO:0000313" key="1">
    <source>
        <dbReference type="EMBL" id="PAA78865.1"/>
    </source>
</evidence>
<dbReference type="AlphaFoldDB" id="A0A267FYH4"/>
<dbReference type="Proteomes" id="UP000215902">
    <property type="component" value="Unassembled WGS sequence"/>
</dbReference>
<protein>
    <submittedName>
        <fullName evidence="1">Uncharacterized protein</fullName>
    </submittedName>
</protein>
<comment type="caution">
    <text evidence="1">The sequence shown here is derived from an EMBL/GenBank/DDBJ whole genome shotgun (WGS) entry which is preliminary data.</text>
</comment>
<dbReference type="EMBL" id="NIVC01000662">
    <property type="protein sequence ID" value="PAA78865.1"/>
    <property type="molecule type" value="Genomic_DNA"/>
</dbReference>
<evidence type="ECO:0000313" key="2">
    <source>
        <dbReference type="Proteomes" id="UP000215902"/>
    </source>
</evidence>
<dbReference type="OrthoDB" id="360390at2759"/>
<dbReference type="Gene3D" id="1.25.40.10">
    <property type="entry name" value="Tetratricopeptide repeat domain"/>
    <property type="match status" value="1"/>
</dbReference>
<accession>A0A267FYH4</accession>
<name>A0A267FYH4_9PLAT</name>
<reference evidence="1 2" key="1">
    <citation type="submission" date="2017-06" db="EMBL/GenBank/DDBJ databases">
        <title>A platform for efficient transgenesis in Macrostomum lignano, a flatworm model organism for stem cell research.</title>
        <authorList>
            <person name="Berezikov E."/>
        </authorList>
    </citation>
    <scope>NUCLEOTIDE SEQUENCE [LARGE SCALE GENOMIC DNA]</scope>
    <source>
        <strain evidence="1">DV1</strain>
        <tissue evidence="1">Whole organism</tissue>
    </source>
</reference>
<organism evidence="1 2">
    <name type="scientific">Macrostomum lignano</name>
    <dbReference type="NCBI Taxonomy" id="282301"/>
    <lineage>
        <taxon>Eukaryota</taxon>
        <taxon>Metazoa</taxon>
        <taxon>Spiralia</taxon>
        <taxon>Lophotrochozoa</taxon>
        <taxon>Platyhelminthes</taxon>
        <taxon>Rhabditophora</taxon>
        <taxon>Macrostomorpha</taxon>
        <taxon>Macrostomida</taxon>
        <taxon>Macrostomidae</taxon>
        <taxon>Macrostomum</taxon>
    </lineage>
</organism>
<keyword evidence="2" id="KW-1185">Reference proteome</keyword>